<sequence>MISHIPFNALQAAVYTLLHDGQTIPVYDAVPSGTDSMPYIVLGEFHGTPVVENKTTMYHAVNQQIHVWSKQHGKKEINSIMDDIVFLLTSYKLDLQGYAQVSEATISLYQAWQELYEDKTSAYHGMLQVEFIVQQNLD</sequence>
<dbReference type="eggNOG" id="ENOG50336K7">
    <property type="taxonomic scope" value="Bacteria"/>
</dbReference>
<dbReference type="PATRIC" id="fig|1111454.3.peg.194"/>
<protein>
    <submittedName>
        <fullName evidence="1">PF11367 family protein</fullName>
    </submittedName>
</protein>
<gene>
    <name evidence="1" type="ORF">HMPREF1250_0256</name>
</gene>
<dbReference type="RefSeq" id="WP_023052714.1">
    <property type="nucleotide sequence ID" value="NZ_AWXA01000005.1"/>
</dbReference>
<dbReference type="InterPro" id="IPR021508">
    <property type="entry name" value="Gp17-like"/>
</dbReference>
<dbReference type="OrthoDB" id="1634431at2"/>
<accession>U7USX2</accession>
<dbReference type="STRING" id="1111454.HMPREF1250_0256"/>
<dbReference type="EMBL" id="AWXA01000005">
    <property type="protein sequence ID" value="ERT62386.1"/>
    <property type="molecule type" value="Genomic_DNA"/>
</dbReference>
<evidence type="ECO:0000313" key="2">
    <source>
        <dbReference type="Proteomes" id="UP000017090"/>
    </source>
</evidence>
<comment type="caution">
    <text evidence="1">The sequence shown here is derived from an EMBL/GenBank/DDBJ whole genome shotgun (WGS) entry which is preliminary data.</text>
</comment>
<name>U7USX2_9FIRM</name>
<dbReference type="InterPro" id="IPR053745">
    <property type="entry name" value="Viral_Tail_Comp_sf"/>
</dbReference>
<dbReference type="Proteomes" id="UP000017090">
    <property type="component" value="Unassembled WGS sequence"/>
</dbReference>
<reference evidence="1 2" key="1">
    <citation type="submission" date="2013-09" db="EMBL/GenBank/DDBJ databases">
        <authorList>
            <person name="Durkin A.S."/>
            <person name="Haft D.R."/>
            <person name="McCorrison J."/>
            <person name="Torralba M."/>
            <person name="Gillis M."/>
            <person name="Haft D.H."/>
            <person name="Methe B."/>
            <person name="Sutton G."/>
            <person name="Nelson K.E."/>
        </authorList>
    </citation>
    <scope>NUCLEOTIDE SEQUENCE [LARGE SCALE GENOMIC DNA]</scope>
    <source>
        <strain evidence="1 2">BV3C16-1</strain>
    </source>
</reference>
<evidence type="ECO:0000313" key="1">
    <source>
        <dbReference type="EMBL" id="ERT62386.1"/>
    </source>
</evidence>
<dbReference type="AlphaFoldDB" id="U7USX2"/>
<keyword evidence="2" id="KW-1185">Reference proteome</keyword>
<dbReference type="Pfam" id="PF11367">
    <property type="entry name" value="Tail_completion_gp17"/>
    <property type="match status" value="1"/>
</dbReference>
<dbReference type="Gene3D" id="3.30.2000.30">
    <property type="match status" value="1"/>
</dbReference>
<organism evidence="1 2">
    <name type="scientific">Megasphaera vaginalis</name>
    <name type="common">ex Srinivasan et al. 2021</name>
    <dbReference type="NCBI Taxonomy" id="1111454"/>
    <lineage>
        <taxon>Bacteria</taxon>
        <taxon>Bacillati</taxon>
        <taxon>Bacillota</taxon>
        <taxon>Negativicutes</taxon>
        <taxon>Veillonellales</taxon>
        <taxon>Veillonellaceae</taxon>
        <taxon>Megasphaera</taxon>
    </lineage>
</organism>
<proteinExistence type="predicted"/>